<feature type="domain" description="B30.2/SPRY" evidence="3">
    <location>
        <begin position="344"/>
        <end position="537"/>
    </location>
</feature>
<dbReference type="SUPFAM" id="SSF49899">
    <property type="entry name" value="Concanavalin A-like lectins/glucanases"/>
    <property type="match status" value="1"/>
</dbReference>
<comment type="caution">
    <text evidence="4">The sequence shown here is derived from an EMBL/GenBank/DDBJ whole genome shotgun (WGS) entry which is preliminary data.</text>
</comment>
<dbReference type="Gene3D" id="3.30.710.10">
    <property type="entry name" value="Potassium Channel Kv1.1, Chain A"/>
    <property type="match status" value="1"/>
</dbReference>
<dbReference type="InterPro" id="IPR011333">
    <property type="entry name" value="SKP1/BTB/POZ_sf"/>
</dbReference>
<dbReference type="SMART" id="SM00225">
    <property type="entry name" value="BTB"/>
    <property type="match status" value="1"/>
</dbReference>
<proteinExistence type="predicted"/>
<organism evidence="4 5">
    <name type="scientific">Adiantum capillus-veneris</name>
    <name type="common">Maidenhair fern</name>
    <dbReference type="NCBI Taxonomy" id="13818"/>
    <lineage>
        <taxon>Eukaryota</taxon>
        <taxon>Viridiplantae</taxon>
        <taxon>Streptophyta</taxon>
        <taxon>Embryophyta</taxon>
        <taxon>Tracheophyta</taxon>
        <taxon>Polypodiopsida</taxon>
        <taxon>Polypodiidae</taxon>
        <taxon>Polypodiales</taxon>
        <taxon>Pteridineae</taxon>
        <taxon>Pteridaceae</taxon>
        <taxon>Vittarioideae</taxon>
        <taxon>Adiantum</taxon>
    </lineage>
</organism>
<dbReference type="InterPro" id="IPR000210">
    <property type="entry name" value="BTB/POZ_dom"/>
</dbReference>
<dbReference type="SUPFAM" id="SSF54695">
    <property type="entry name" value="POZ domain"/>
    <property type="match status" value="1"/>
</dbReference>
<evidence type="ECO:0000259" key="3">
    <source>
        <dbReference type="PROSITE" id="PS50188"/>
    </source>
</evidence>
<comment type="pathway">
    <text evidence="1">Protein modification; protein ubiquitination.</text>
</comment>
<protein>
    <recommendedName>
        <fullName evidence="6">BTB domain-containing protein</fullName>
    </recommendedName>
</protein>
<dbReference type="Gene3D" id="2.60.120.920">
    <property type="match status" value="1"/>
</dbReference>
<dbReference type="InterPro" id="IPR050672">
    <property type="entry name" value="FBXO45-Fsn/SPSB_families"/>
</dbReference>
<evidence type="ECO:0000313" key="5">
    <source>
        <dbReference type="Proteomes" id="UP000886520"/>
    </source>
</evidence>
<evidence type="ECO:0000313" key="4">
    <source>
        <dbReference type="EMBL" id="KAI5075847.1"/>
    </source>
</evidence>
<dbReference type="InterPro" id="IPR043136">
    <property type="entry name" value="B30.2/SPRY_sf"/>
</dbReference>
<dbReference type="PROSITE" id="PS50188">
    <property type="entry name" value="B302_SPRY"/>
    <property type="match status" value="1"/>
</dbReference>
<name>A0A9D4ZJ61_ADICA</name>
<sequence length="544" mass="63136">MENTRDREAGVGQASVYEEGRNHSMLQDLRRLLGNPPSTDVIFLCGKERQQVPAHRLLVSLRSPQLQATLLRSENHAQPCHIELPHIDASTMRICIEFFYTDTVREESWLDFQSFVEVIAAAKYFLVAKLEDLAITHIEYQLITHDEQKVQQPAFDRGLMKAYNRAAFLYRSHPSRPMQKMLEQMVAHIRWASRYWKLRRFEFEFEPLQHLDQDALVFYLQNIKLWQHVPSNRADVYRLEYQKFYTLLLWCASQYVYGCKAQEASFAYAMDSAIGHFLPWYGEFDVQDFLSAKSANNHDHMDTSKLELIQALRDQVLSCLEKLDGGLFRLSPTVMSGIIEPLGLLPDSMLLTAYRLQALNPGDLHWDDFGHYNNYRLVDSGLDVLSCETDRFEGFARCSMPIGLPGHMTFAWEVLISEPTDHLRVGFCLKRNLLPKEYDRFLLGDCAWSWALSSNGNLYHDSKRVRARYCSHFHSRNEVKVGVHLNLNERTCSFSIDGVVQSIAWRDLPKHERVYPAVSMQSPSRAQLRMIFADWMINPRRIAG</sequence>
<dbReference type="PANTHER" id="PTHR12245:SF5">
    <property type="entry name" value="SPRY DOMAIN-CONTAINING SOCS BOX PROTEIN 3"/>
    <property type="match status" value="1"/>
</dbReference>
<evidence type="ECO:0000259" key="2">
    <source>
        <dbReference type="PROSITE" id="PS50097"/>
    </source>
</evidence>
<dbReference type="PROSITE" id="PS50097">
    <property type="entry name" value="BTB"/>
    <property type="match status" value="1"/>
</dbReference>
<reference evidence="4" key="1">
    <citation type="submission" date="2021-01" db="EMBL/GenBank/DDBJ databases">
        <title>Adiantum capillus-veneris genome.</title>
        <authorList>
            <person name="Fang Y."/>
            <person name="Liao Q."/>
        </authorList>
    </citation>
    <scope>NUCLEOTIDE SEQUENCE</scope>
    <source>
        <strain evidence="4">H3</strain>
        <tissue evidence="4">Leaf</tissue>
    </source>
</reference>
<evidence type="ECO:0000256" key="1">
    <source>
        <dbReference type="ARBA" id="ARBA00004906"/>
    </source>
</evidence>
<dbReference type="CDD" id="cd18186">
    <property type="entry name" value="BTB_POZ_ZBTB_KLHL-like"/>
    <property type="match status" value="1"/>
</dbReference>
<dbReference type="Pfam" id="PF00622">
    <property type="entry name" value="SPRY"/>
    <property type="match status" value="1"/>
</dbReference>
<dbReference type="OrthoDB" id="6359816at2759"/>
<dbReference type="SMART" id="SM00449">
    <property type="entry name" value="SPRY"/>
    <property type="match status" value="1"/>
</dbReference>
<dbReference type="InterPro" id="IPR003877">
    <property type="entry name" value="SPRY_dom"/>
</dbReference>
<dbReference type="EMBL" id="JABFUD020000009">
    <property type="protein sequence ID" value="KAI5075847.1"/>
    <property type="molecule type" value="Genomic_DNA"/>
</dbReference>
<gene>
    <name evidence="4" type="ORF">GOP47_0009923</name>
</gene>
<dbReference type="Proteomes" id="UP000886520">
    <property type="component" value="Chromosome 9"/>
</dbReference>
<feature type="domain" description="BTB" evidence="2">
    <location>
        <begin position="39"/>
        <end position="108"/>
    </location>
</feature>
<dbReference type="InterPro" id="IPR013320">
    <property type="entry name" value="ConA-like_dom_sf"/>
</dbReference>
<keyword evidence="5" id="KW-1185">Reference proteome</keyword>
<dbReference type="PANTHER" id="PTHR12245">
    <property type="entry name" value="SPRY DOMAIN CONTAINING SOCS BOX PROTEIN"/>
    <property type="match status" value="1"/>
</dbReference>
<dbReference type="Pfam" id="PF00651">
    <property type="entry name" value="BTB"/>
    <property type="match status" value="1"/>
</dbReference>
<dbReference type="InterPro" id="IPR001870">
    <property type="entry name" value="B30.2/SPRY"/>
</dbReference>
<evidence type="ECO:0008006" key="6">
    <source>
        <dbReference type="Google" id="ProtNLM"/>
    </source>
</evidence>
<dbReference type="AlphaFoldDB" id="A0A9D4ZJ61"/>
<accession>A0A9D4ZJ61</accession>